<keyword evidence="3" id="KW-0472">Membrane</keyword>
<feature type="transmembrane region" description="Helical" evidence="3">
    <location>
        <begin position="9"/>
        <end position="28"/>
    </location>
</feature>
<dbReference type="EMBL" id="PPQW01000011">
    <property type="protein sequence ID" value="PNZ68683.1"/>
    <property type="molecule type" value="Genomic_DNA"/>
</dbReference>
<organism evidence="5 6">
    <name type="scientific">Staphylococcus auricularis</name>
    <dbReference type="NCBI Taxonomy" id="29379"/>
    <lineage>
        <taxon>Bacteria</taxon>
        <taxon>Bacillati</taxon>
        <taxon>Bacillota</taxon>
        <taxon>Bacilli</taxon>
        <taxon>Bacillales</taxon>
        <taxon>Staphylococcaceae</taxon>
        <taxon>Staphylococcus</taxon>
    </lineage>
</organism>
<feature type="transmembrane region" description="Helical" evidence="3">
    <location>
        <begin position="266"/>
        <end position="285"/>
    </location>
</feature>
<evidence type="ECO:0000256" key="2">
    <source>
        <dbReference type="ARBA" id="ARBA00007400"/>
    </source>
</evidence>
<feature type="transmembrane region" description="Helical" evidence="3">
    <location>
        <begin position="188"/>
        <end position="206"/>
    </location>
</feature>
<proteinExistence type="inferred from homology"/>
<feature type="transmembrane region" description="Helical" evidence="3">
    <location>
        <begin position="297"/>
        <end position="318"/>
    </location>
</feature>
<dbReference type="GeneID" id="64982602"/>
<feature type="transmembrane region" description="Helical" evidence="3">
    <location>
        <begin position="134"/>
        <end position="150"/>
    </location>
</feature>
<dbReference type="RefSeq" id="WP_059106512.1">
    <property type="nucleotide sequence ID" value="NZ_AP024589.1"/>
</dbReference>
<feature type="domain" description="Acyltransferase 3" evidence="4">
    <location>
        <begin position="9"/>
        <end position="313"/>
    </location>
</feature>
<dbReference type="PANTHER" id="PTHR37312">
    <property type="entry name" value="MEMBRANE-BOUND ACYLTRANSFERASE YKRP-RELATED"/>
    <property type="match status" value="1"/>
</dbReference>
<feature type="transmembrane region" description="Helical" evidence="3">
    <location>
        <begin position="156"/>
        <end position="176"/>
    </location>
</feature>
<keyword evidence="5" id="KW-0012">Acyltransferase</keyword>
<gene>
    <name evidence="5" type="ORF">CD158_02995</name>
</gene>
<evidence type="ECO:0000256" key="1">
    <source>
        <dbReference type="ARBA" id="ARBA00004370"/>
    </source>
</evidence>
<keyword evidence="5" id="KW-0808">Transferase</keyword>
<dbReference type="InterPro" id="IPR052734">
    <property type="entry name" value="Nod_factor_acetyltransferase"/>
</dbReference>
<sequence length="335" mass="39215">MSNVAQRDYYFDNIRAFLIYLVVFGHLLQPYTEGNSDLTALYLLIYSFHMPGFLFISGYFAKNVGKEGYLEKIAKKLLVPYFIFFVFFSFYYYFTGKNDTLTLDPFNPEFALWFLLTLFFFHVILVIVKDFNPYIVFPVAIIISLLVGYSEDINSYLSFSRTIVFFPIFYLGYLFNRSHTEQLRNKKWLPVSITILVGFFVFYYFYPINSDWLLGSTPYVSLGEAENSIYSPIKRLLLYGVILLTMFSFFNLMPEQPQWFTYIGRRTMQVYLLHGIVIGLVRGLGLHPFKDPTSPLTYIYLIVASLIIVLILSSRFVCKWTNPVIQLQKPSKFKG</sequence>
<feature type="transmembrane region" description="Helical" evidence="3">
    <location>
        <begin position="40"/>
        <end position="61"/>
    </location>
</feature>
<keyword evidence="3" id="KW-0812">Transmembrane</keyword>
<evidence type="ECO:0000259" key="4">
    <source>
        <dbReference type="Pfam" id="PF01757"/>
    </source>
</evidence>
<evidence type="ECO:0000256" key="3">
    <source>
        <dbReference type="SAM" id="Phobius"/>
    </source>
</evidence>
<dbReference type="Proteomes" id="UP000242470">
    <property type="component" value="Unassembled WGS sequence"/>
</dbReference>
<feature type="transmembrane region" description="Helical" evidence="3">
    <location>
        <begin position="236"/>
        <end position="254"/>
    </location>
</feature>
<evidence type="ECO:0000313" key="6">
    <source>
        <dbReference type="Proteomes" id="UP000242470"/>
    </source>
</evidence>
<dbReference type="Pfam" id="PF01757">
    <property type="entry name" value="Acyl_transf_3"/>
    <property type="match status" value="1"/>
</dbReference>
<dbReference type="PANTHER" id="PTHR37312:SF1">
    <property type="entry name" value="MEMBRANE-BOUND ACYLTRANSFERASE YKRP-RELATED"/>
    <property type="match status" value="1"/>
</dbReference>
<comment type="caution">
    <text evidence="5">The sequence shown here is derived from an EMBL/GenBank/DDBJ whole genome shotgun (WGS) entry which is preliminary data.</text>
</comment>
<feature type="transmembrane region" description="Helical" evidence="3">
    <location>
        <begin position="110"/>
        <end position="127"/>
    </location>
</feature>
<dbReference type="GO" id="GO:0016747">
    <property type="term" value="F:acyltransferase activity, transferring groups other than amino-acyl groups"/>
    <property type="evidence" value="ECO:0007669"/>
    <property type="project" value="InterPro"/>
</dbReference>
<dbReference type="InterPro" id="IPR002656">
    <property type="entry name" value="Acyl_transf_3_dom"/>
</dbReference>
<accession>A0AAP8PQB1</accession>
<reference evidence="5 6" key="1">
    <citation type="submission" date="2017-08" db="EMBL/GenBank/DDBJ databases">
        <title>Draft genome sequences of 64 type strains of genus Staph aureus.</title>
        <authorList>
            <person name="Cole K."/>
            <person name="Golubchik T."/>
            <person name="Russell J."/>
            <person name="Foster D."/>
            <person name="Llewelyn M."/>
            <person name="Wilson D."/>
            <person name="Crook D."/>
            <person name="Paul J."/>
        </authorList>
    </citation>
    <scope>NUCLEOTIDE SEQUENCE [LARGE SCALE GENOMIC DNA]</scope>
    <source>
        <strain evidence="5 6">NCTC 12101</strain>
    </source>
</reference>
<name>A0AAP8PQB1_9STAP</name>
<protein>
    <submittedName>
        <fullName evidence="5">Acyltransferase</fullName>
    </submittedName>
</protein>
<feature type="transmembrane region" description="Helical" evidence="3">
    <location>
        <begin position="73"/>
        <end position="94"/>
    </location>
</feature>
<keyword evidence="3" id="KW-1133">Transmembrane helix</keyword>
<evidence type="ECO:0000313" key="5">
    <source>
        <dbReference type="EMBL" id="PNZ68683.1"/>
    </source>
</evidence>
<comment type="similarity">
    <text evidence="2">Belongs to the acyltransferase 3 family.</text>
</comment>
<dbReference type="AlphaFoldDB" id="A0AAP8PQB1"/>
<comment type="subcellular location">
    <subcellularLocation>
        <location evidence="1">Membrane</location>
    </subcellularLocation>
</comment>